<dbReference type="InterPro" id="IPR038050">
    <property type="entry name" value="Neuro_actylchol_rec"/>
</dbReference>
<feature type="region of interest" description="Disordered" evidence="1">
    <location>
        <begin position="1"/>
        <end position="31"/>
    </location>
</feature>
<keyword evidence="2" id="KW-1133">Transmembrane helix</keyword>
<evidence type="ECO:0000256" key="2">
    <source>
        <dbReference type="SAM" id="Phobius"/>
    </source>
</evidence>
<comment type="caution">
    <text evidence="4">The sequence shown here is derived from an EMBL/GenBank/DDBJ whole genome shotgun (WGS) entry which is preliminary data.</text>
</comment>
<dbReference type="InterPro" id="IPR036719">
    <property type="entry name" value="Neuro-gated_channel_TM_sf"/>
</dbReference>
<dbReference type="EMBL" id="JAFNEN010000012">
    <property type="protein sequence ID" value="KAG8200859.1"/>
    <property type="molecule type" value="Genomic_DNA"/>
</dbReference>
<name>A0AAV6VYR1_9ARAC</name>
<feature type="compositionally biased region" description="Low complexity" evidence="1">
    <location>
        <begin position="14"/>
        <end position="26"/>
    </location>
</feature>
<feature type="domain" description="Neurotransmitter-gated ion-channel transmembrane" evidence="3">
    <location>
        <begin position="76"/>
        <end position="155"/>
    </location>
</feature>
<dbReference type="Proteomes" id="UP000827092">
    <property type="component" value="Unassembled WGS sequence"/>
</dbReference>
<dbReference type="GO" id="GO:0016020">
    <property type="term" value="C:membrane"/>
    <property type="evidence" value="ECO:0007669"/>
    <property type="project" value="InterPro"/>
</dbReference>
<dbReference type="GO" id="GO:0006811">
    <property type="term" value="P:monoatomic ion transport"/>
    <property type="evidence" value="ECO:0007669"/>
    <property type="project" value="InterPro"/>
</dbReference>
<evidence type="ECO:0000256" key="1">
    <source>
        <dbReference type="SAM" id="MobiDB-lite"/>
    </source>
</evidence>
<dbReference type="Gene3D" id="1.20.58.390">
    <property type="entry name" value="Neurotransmitter-gated ion-channel transmembrane domain"/>
    <property type="match status" value="1"/>
</dbReference>
<dbReference type="SUPFAM" id="SSF90112">
    <property type="entry name" value="Neurotransmitter-gated ion-channel transmembrane pore"/>
    <property type="match status" value="1"/>
</dbReference>
<organism evidence="4 5">
    <name type="scientific">Oedothorax gibbosus</name>
    <dbReference type="NCBI Taxonomy" id="931172"/>
    <lineage>
        <taxon>Eukaryota</taxon>
        <taxon>Metazoa</taxon>
        <taxon>Ecdysozoa</taxon>
        <taxon>Arthropoda</taxon>
        <taxon>Chelicerata</taxon>
        <taxon>Arachnida</taxon>
        <taxon>Araneae</taxon>
        <taxon>Araneomorphae</taxon>
        <taxon>Entelegynae</taxon>
        <taxon>Araneoidea</taxon>
        <taxon>Linyphiidae</taxon>
        <taxon>Erigoninae</taxon>
        <taxon>Oedothorax</taxon>
    </lineage>
</organism>
<evidence type="ECO:0000313" key="4">
    <source>
        <dbReference type="EMBL" id="KAG8200859.1"/>
    </source>
</evidence>
<reference evidence="4 5" key="1">
    <citation type="journal article" date="2022" name="Nat. Ecol. Evol.">
        <title>A masculinizing supergene underlies an exaggerated male reproductive morph in a spider.</title>
        <authorList>
            <person name="Hendrickx F."/>
            <person name="De Corte Z."/>
            <person name="Sonet G."/>
            <person name="Van Belleghem S.M."/>
            <person name="Kostlbacher S."/>
            <person name="Vangestel C."/>
        </authorList>
    </citation>
    <scope>NUCLEOTIDE SEQUENCE [LARGE SCALE GENOMIC DNA]</scope>
    <source>
        <strain evidence="4">W744_W776</strain>
    </source>
</reference>
<dbReference type="Pfam" id="PF02932">
    <property type="entry name" value="Neur_chan_memb"/>
    <property type="match status" value="1"/>
</dbReference>
<accession>A0AAV6VYR1</accession>
<keyword evidence="2" id="KW-0472">Membrane</keyword>
<protein>
    <recommendedName>
        <fullName evidence="3">Neurotransmitter-gated ion-channel transmembrane domain-containing protein</fullName>
    </recommendedName>
</protein>
<gene>
    <name evidence="4" type="ORF">JTE90_015764</name>
</gene>
<keyword evidence="2" id="KW-0812">Transmembrane</keyword>
<keyword evidence="5" id="KW-1185">Reference proteome</keyword>
<dbReference type="AlphaFoldDB" id="A0AAV6VYR1"/>
<feature type="transmembrane region" description="Helical" evidence="2">
    <location>
        <begin position="140"/>
        <end position="160"/>
    </location>
</feature>
<dbReference type="InterPro" id="IPR006029">
    <property type="entry name" value="Neurotrans-gated_channel_TM"/>
</dbReference>
<evidence type="ECO:0000313" key="5">
    <source>
        <dbReference type="Proteomes" id="UP000827092"/>
    </source>
</evidence>
<sequence length="166" mass="18192">MHRPDKLAAKLKPSCRSSAKSLSSSSPVAADLKERSSRSLLANVLDLDDDFRPPRAGSSYGNNCSRQSGYVQLLGQSVEGTPTTANPATAAPVTSCLSYQREISDILSEIKFITKRMRDDDATKEIISEWKYMGMVVDRMCFILFTAFTIISSCVCLLSAPHLTAY</sequence>
<proteinExistence type="predicted"/>
<evidence type="ECO:0000259" key="3">
    <source>
        <dbReference type="Pfam" id="PF02932"/>
    </source>
</evidence>